<dbReference type="AlphaFoldDB" id="E0UIJ4"/>
<sequence length="146" mass="16821">MDSKQNLNQPRIKQLMKIVIGAAWIDGVIQPSEREYLHRMAEENALANDPEIQKYLSELKPIKPAECYVWLEEYLGENPTEEDYLKLLESLSGLIYSDGEVQTQEALLLDKLQLLDPANKESSNKTFDKLLQVIQKLYRKAVSQKV</sequence>
<dbReference type="RefSeq" id="WP_013320298.1">
    <property type="nucleotide sequence ID" value="NC_014501.1"/>
</dbReference>
<evidence type="ECO:0000313" key="2">
    <source>
        <dbReference type="Proteomes" id="UP000008206"/>
    </source>
</evidence>
<dbReference type="HOGENOM" id="CLU_152374_0_0_3"/>
<evidence type="ECO:0008006" key="3">
    <source>
        <dbReference type="Google" id="ProtNLM"/>
    </source>
</evidence>
<accession>E0UIJ4</accession>
<dbReference type="Gene3D" id="1.10.3680.10">
    <property type="entry name" value="TerB-like"/>
    <property type="match status" value="1"/>
</dbReference>
<dbReference type="KEGG" id="cyj:Cyan7822_0137"/>
<evidence type="ECO:0000313" key="1">
    <source>
        <dbReference type="EMBL" id="ADN12188.1"/>
    </source>
</evidence>
<dbReference type="OrthoDB" id="485098at2"/>
<dbReference type="InterPro" id="IPR029024">
    <property type="entry name" value="TerB-like"/>
</dbReference>
<dbReference type="STRING" id="497965.Cyan7822_0137"/>
<dbReference type="EMBL" id="CP002198">
    <property type="protein sequence ID" value="ADN12188.1"/>
    <property type="molecule type" value="Genomic_DNA"/>
</dbReference>
<dbReference type="eggNOG" id="COG1076">
    <property type="taxonomic scope" value="Bacteria"/>
</dbReference>
<proteinExistence type="predicted"/>
<reference evidence="2" key="1">
    <citation type="journal article" date="2011" name="MBio">
        <title>Novel metabolic attributes of the genus Cyanothece, comprising a group of unicellular nitrogen-fixing Cyanobacteria.</title>
        <authorList>
            <person name="Bandyopadhyay A."/>
            <person name="Elvitigala T."/>
            <person name="Welsh E."/>
            <person name="Stockel J."/>
            <person name="Liberton M."/>
            <person name="Min H."/>
            <person name="Sherman L.A."/>
            <person name="Pakrasi H.B."/>
        </authorList>
    </citation>
    <scope>NUCLEOTIDE SEQUENCE [LARGE SCALE GENOMIC DNA]</scope>
    <source>
        <strain evidence="2">PCC 7822</strain>
    </source>
</reference>
<dbReference type="CDD" id="cd07177">
    <property type="entry name" value="terB_like"/>
    <property type="match status" value="1"/>
</dbReference>
<gene>
    <name evidence="1" type="ordered locus">Cyan7822_0137</name>
</gene>
<organism evidence="1 2">
    <name type="scientific">Gloeothece verrucosa (strain PCC 7822)</name>
    <name type="common">Cyanothece sp. (strain PCC 7822)</name>
    <dbReference type="NCBI Taxonomy" id="497965"/>
    <lineage>
        <taxon>Bacteria</taxon>
        <taxon>Bacillati</taxon>
        <taxon>Cyanobacteriota</taxon>
        <taxon>Cyanophyceae</taxon>
        <taxon>Oscillatoriophycideae</taxon>
        <taxon>Chroococcales</taxon>
        <taxon>Aphanothecaceae</taxon>
        <taxon>Gloeothece</taxon>
        <taxon>Gloeothece verrucosa</taxon>
    </lineage>
</organism>
<dbReference type="Proteomes" id="UP000008206">
    <property type="component" value="Chromosome"/>
</dbReference>
<name>E0UIJ4_GLOV7</name>
<dbReference type="SUPFAM" id="SSF158682">
    <property type="entry name" value="TerB-like"/>
    <property type="match status" value="1"/>
</dbReference>
<keyword evidence="2" id="KW-1185">Reference proteome</keyword>
<protein>
    <recommendedName>
        <fullName evidence="3">Co-chaperone DjlA N-terminal domain-containing protein</fullName>
    </recommendedName>
</protein>